<dbReference type="AlphaFoldDB" id="A0A161SCI6"/>
<dbReference type="EMBL" id="LQQU01000011">
    <property type="protein sequence ID" value="KZE33863.1"/>
    <property type="molecule type" value="Genomic_DNA"/>
</dbReference>
<keyword evidence="3 10" id="KW-0285">Flavoprotein</keyword>
<dbReference type="OrthoDB" id="9786494at2"/>
<dbReference type="Gene3D" id="3.30.9.10">
    <property type="entry name" value="D-Amino Acid Oxidase, subunit A, domain 2"/>
    <property type="match status" value="1"/>
</dbReference>
<keyword evidence="5 10" id="KW-0949">S-adenosyl-L-methionine</keyword>
<dbReference type="GO" id="GO:0050660">
    <property type="term" value="F:flavin adenine dinucleotide binding"/>
    <property type="evidence" value="ECO:0007669"/>
    <property type="project" value="UniProtKB-UniRule"/>
</dbReference>
<keyword evidence="14" id="KW-1185">Reference proteome</keyword>
<dbReference type="NCBIfam" id="TIGR03197">
    <property type="entry name" value="MnmC_Cterm"/>
    <property type="match status" value="1"/>
</dbReference>
<comment type="catalytic activity">
    <reaction evidence="10">
        <text>5-aminomethyl-2-thiouridine(34) in tRNA + S-adenosyl-L-methionine = 5-methylaminomethyl-2-thiouridine(34) in tRNA + S-adenosyl-L-homocysteine + H(+)</text>
        <dbReference type="Rhea" id="RHEA:19569"/>
        <dbReference type="Rhea" id="RHEA-COMP:10195"/>
        <dbReference type="Rhea" id="RHEA-COMP:10197"/>
        <dbReference type="ChEBI" id="CHEBI:15378"/>
        <dbReference type="ChEBI" id="CHEBI:57856"/>
        <dbReference type="ChEBI" id="CHEBI:59789"/>
        <dbReference type="ChEBI" id="CHEBI:74454"/>
        <dbReference type="ChEBI" id="CHEBI:74455"/>
        <dbReference type="EC" id="2.1.1.61"/>
    </reaction>
</comment>
<dbReference type="NCBIfam" id="NF033855">
    <property type="entry name" value="tRNA_MNMC2"/>
    <property type="match status" value="1"/>
</dbReference>
<reference evidence="14" key="1">
    <citation type="submission" date="2016-01" db="EMBL/GenBank/DDBJ databases">
        <title>Draft genome of Chromobacterium sp. F49.</title>
        <authorList>
            <person name="Hong K.W."/>
        </authorList>
    </citation>
    <scope>NUCLEOTIDE SEQUENCE [LARGE SCALE GENOMIC DNA]</scope>
    <source>
        <strain evidence="14">CN10</strain>
    </source>
</reference>
<protein>
    <recommendedName>
        <fullName evidence="10">tRNA 5-methylaminomethyl-2-thiouridine biosynthesis bifunctional protein MnmC</fullName>
        <shortName evidence="10">tRNA mnm(5)s(2)U biosynthesis bifunctional protein</shortName>
    </recommendedName>
    <domain>
        <recommendedName>
            <fullName evidence="10">tRNA (mnm(5)s(2)U34)-methyltransferase</fullName>
            <ecNumber evidence="10">2.1.1.61</ecNumber>
        </recommendedName>
    </domain>
    <domain>
        <recommendedName>
            <fullName evidence="10">FAD-dependent cmnm(5)s(2)U34 oxidoreductase</fullName>
            <ecNumber evidence="10">1.5.-.-</ecNumber>
        </recommendedName>
    </domain>
</protein>
<dbReference type="EC" id="1.5.-.-" evidence="10"/>
<evidence type="ECO:0000256" key="9">
    <source>
        <dbReference type="ARBA" id="ARBA00023268"/>
    </source>
</evidence>
<dbReference type="InterPro" id="IPR023032">
    <property type="entry name" value="tRNA_MAMT_biosynth_bifunc_MnmC"/>
</dbReference>
<dbReference type="PANTHER" id="PTHR13847:SF283">
    <property type="entry name" value="TRNA 5-METHYLAMINOMETHYL-2-THIOURIDINE BIOSYNTHESIS BIFUNCTIONAL PROTEIN MNMC"/>
    <property type="match status" value="1"/>
</dbReference>
<feature type="domain" description="FAD dependent oxidoreductase" evidence="11">
    <location>
        <begin position="257"/>
        <end position="622"/>
    </location>
</feature>
<evidence type="ECO:0000256" key="10">
    <source>
        <dbReference type="HAMAP-Rule" id="MF_01102"/>
    </source>
</evidence>
<dbReference type="Gene3D" id="3.40.50.150">
    <property type="entry name" value="Vaccinia Virus protein VP39"/>
    <property type="match status" value="1"/>
</dbReference>
<accession>A0A161SCI6</accession>
<dbReference type="PANTHER" id="PTHR13847">
    <property type="entry name" value="SARCOSINE DEHYDROGENASE-RELATED"/>
    <property type="match status" value="1"/>
</dbReference>
<keyword evidence="4 10" id="KW-0808">Transferase</keyword>
<comment type="subcellular location">
    <subcellularLocation>
        <location evidence="10">Cytoplasm</location>
    </subcellularLocation>
</comment>
<dbReference type="GO" id="GO:0002098">
    <property type="term" value="P:tRNA wobble uridine modification"/>
    <property type="evidence" value="ECO:0007669"/>
    <property type="project" value="TreeGrafter"/>
</dbReference>
<name>A0A161SCI6_9NEIS</name>
<comment type="similarity">
    <text evidence="10">In the N-terminal section; belongs to the methyltransferase superfamily. tRNA (mnm(5)s(2)U34)-methyltransferase family.</text>
</comment>
<evidence type="ECO:0000313" key="13">
    <source>
        <dbReference type="EMBL" id="KZE33863.1"/>
    </source>
</evidence>
<keyword evidence="1 10" id="KW-0963">Cytoplasm</keyword>
<gene>
    <name evidence="10" type="primary">mnmC</name>
    <name evidence="13" type="ORF">AVW16_07295</name>
</gene>
<evidence type="ECO:0000256" key="7">
    <source>
        <dbReference type="ARBA" id="ARBA00022827"/>
    </source>
</evidence>
<dbReference type="Gene3D" id="3.50.50.60">
    <property type="entry name" value="FAD/NAD(P)-binding domain"/>
    <property type="match status" value="1"/>
</dbReference>
<evidence type="ECO:0000256" key="8">
    <source>
        <dbReference type="ARBA" id="ARBA00023002"/>
    </source>
</evidence>
<dbReference type="SUPFAM" id="SSF51905">
    <property type="entry name" value="FAD/NAD(P)-binding domain"/>
    <property type="match status" value="1"/>
</dbReference>
<dbReference type="NCBIfam" id="NF002481">
    <property type="entry name" value="PRK01747.1-2"/>
    <property type="match status" value="1"/>
</dbReference>
<comment type="function">
    <text evidence="10">Catalyzes the last two steps in the biosynthesis of 5-methylaminomethyl-2-thiouridine (mnm(5)s(2)U) at the wobble position (U34) in tRNA. Catalyzes the FAD-dependent demodification of cmnm(5)s(2)U34 to nm(5)s(2)U34, followed by the transfer of a methyl group from S-adenosyl-L-methionine to nm(5)s(2)U34, to form mnm(5)s(2)U34.</text>
</comment>
<comment type="cofactor">
    <cofactor evidence="10">
        <name>FAD</name>
        <dbReference type="ChEBI" id="CHEBI:57692"/>
    </cofactor>
</comment>
<evidence type="ECO:0000259" key="12">
    <source>
        <dbReference type="Pfam" id="PF05430"/>
    </source>
</evidence>
<evidence type="ECO:0000259" key="11">
    <source>
        <dbReference type="Pfam" id="PF01266"/>
    </source>
</evidence>
<dbReference type="InterPro" id="IPR029063">
    <property type="entry name" value="SAM-dependent_MTases_sf"/>
</dbReference>
<dbReference type="Pfam" id="PF01266">
    <property type="entry name" value="DAO"/>
    <property type="match status" value="1"/>
</dbReference>
<feature type="region of interest" description="FAD-dependent cmnm(5)s(2)U34 oxidoreductase" evidence="10">
    <location>
        <begin position="259"/>
        <end position="660"/>
    </location>
</feature>
<dbReference type="STRING" id="1452487.AVW16_07295"/>
<dbReference type="EC" id="2.1.1.61" evidence="10"/>
<dbReference type="GO" id="GO:0005737">
    <property type="term" value="C:cytoplasm"/>
    <property type="evidence" value="ECO:0007669"/>
    <property type="project" value="UniProtKB-SubCell"/>
</dbReference>
<dbReference type="InterPro" id="IPR036188">
    <property type="entry name" value="FAD/NAD-bd_sf"/>
</dbReference>
<dbReference type="InterPro" id="IPR017610">
    <property type="entry name" value="tRNA_S-uridine_synth_MnmC_C"/>
</dbReference>
<keyword evidence="6 10" id="KW-0819">tRNA processing</keyword>
<keyword evidence="2 10" id="KW-0489">Methyltransferase</keyword>
<evidence type="ECO:0000256" key="5">
    <source>
        <dbReference type="ARBA" id="ARBA00022691"/>
    </source>
</evidence>
<proteinExistence type="inferred from homology"/>
<sequence>MSSTASLAWHDGQPFSEAFGDVYFSRASGLAETRHVFIDHNRLPERFAALADGAVFTVGETGFGTGLNFLAAWQSFREHAPDTARLAFVSVEKYPLSRDDLIRALALWPELAELADQLVAQYRSLPPGFHRFVFDGGRVALTLMVGDALERYPELDGEVDAWFLDGFAPSKNPEMWRPELFALMAQKSAPGASFATFTSAGFVRRGLRDAGFAVEKVPGYGHKREMSRGVLTAPPEAAWRAPWYSRPALFARDRTAIVVGGGVAGAATAASLAARGWRVTLLERHDALAQEGSGNPQGVLYGKLSPHFTPLTWLLLAGLCYSRRVLDTHLADAPDDWQACGVLQLAYDDAEAKRLQGLAAAGLPETFARAVSAAEAGELAGVALEEDGLFFPEAGWLHPPALVAALASHPNVDVRAASGVLELEYRENRWIARGAAGTLAEADAVVLCQAADTKTHPATAHLPLKTIRGQVSELPASESAPLTSVLCGEGYIAPARRGRHTLGASFNFERTDNALSPDEHRGNLAMLEKLAPSLAGALAASSANVETLPGRAALRATTPDYLPLVGPLADAARLAEVYAALANDATLKLSDPAPWLPGLFVNAGHGARGMVTAPLCAEIVAAYLENEPMPVSRALVDALSPNRFAIRALMRGKPRKPPSA</sequence>
<dbReference type="HAMAP" id="MF_01102">
    <property type="entry name" value="MnmC"/>
    <property type="match status" value="1"/>
</dbReference>
<evidence type="ECO:0000256" key="4">
    <source>
        <dbReference type="ARBA" id="ARBA00022679"/>
    </source>
</evidence>
<dbReference type="GO" id="GO:0032259">
    <property type="term" value="P:methylation"/>
    <property type="evidence" value="ECO:0007669"/>
    <property type="project" value="UniProtKB-KW"/>
</dbReference>
<dbReference type="RefSeq" id="WP_066610549.1">
    <property type="nucleotide sequence ID" value="NZ_LQQU01000011.1"/>
</dbReference>
<keyword evidence="9 10" id="KW-0511">Multifunctional enzyme</keyword>
<dbReference type="GO" id="GO:0016645">
    <property type="term" value="F:oxidoreductase activity, acting on the CH-NH group of donors"/>
    <property type="evidence" value="ECO:0007669"/>
    <property type="project" value="InterPro"/>
</dbReference>
<dbReference type="GO" id="GO:0004808">
    <property type="term" value="F:tRNA (5-methylaminomethyl-2-thiouridylate)(34)-methyltransferase activity"/>
    <property type="evidence" value="ECO:0007669"/>
    <property type="project" value="UniProtKB-EC"/>
</dbReference>
<evidence type="ECO:0000256" key="3">
    <source>
        <dbReference type="ARBA" id="ARBA00022630"/>
    </source>
</evidence>
<feature type="domain" description="MnmC-like methyltransferase" evidence="12">
    <location>
        <begin position="109"/>
        <end position="230"/>
    </location>
</feature>
<dbReference type="InterPro" id="IPR006076">
    <property type="entry name" value="FAD-dep_OxRdtase"/>
</dbReference>
<evidence type="ECO:0000256" key="2">
    <source>
        <dbReference type="ARBA" id="ARBA00022603"/>
    </source>
</evidence>
<keyword evidence="7 10" id="KW-0274">FAD</keyword>
<evidence type="ECO:0000313" key="14">
    <source>
        <dbReference type="Proteomes" id="UP000076625"/>
    </source>
</evidence>
<feature type="region of interest" description="tRNA (mnm(5)s(2)U34)-methyltransferase" evidence="10">
    <location>
        <begin position="1"/>
        <end position="232"/>
    </location>
</feature>
<comment type="similarity">
    <text evidence="10">In the C-terminal section; belongs to the DAO family.</text>
</comment>
<dbReference type="Pfam" id="PF05430">
    <property type="entry name" value="Methyltransf_30"/>
    <property type="match status" value="1"/>
</dbReference>
<dbReference type="InterPro" id="IPR047785">
    <property type="entry name" value="tRNA_MNMC2"/>
</dbReference>
<organism evidence="13 14">
    <name type="scientific">Crenobacter luteus</name>
    <dbReference type="NCBI Taxonomy" id="1452487"/>
    <lineage>
        <taxon>Bacteria</taxon>
        <taxon>Pseudomonadati</taxon>
        <taxon>Pseudomonadota</taxon>
        <taxon>Betaproteobacteria</taxon>
        <taxon>Neisseriales</taxon>
        <taxon>Neisseriaceae</taxon>
        <taxon>Crenobacter</taxon>
    </lineage>
</organism>
<evidence type="ECO:0000256" key="1">
    <source>
        <dbReference type="ARBA" id="ARBA00022490"/>
    </source>
</evidence>
<dbReference type="InterPro" id="IPR008471">
    <property type="entry name" value="MnmC-like_methylTransf"/>
</dbReference>
<comment type="caution">
    <text evidence="13">The sequence shown here is derived from an EMBL/GenBank/DDBJ whole genome shotgun (WGS) entry which is preliminary data.</text>
</comment>
<keyword evidence="8 10" id="KW-0560">Oxidoreductase</keyword>
<dbReference type="Proteomes" id="UP000076625">
    <property type="component" value="Unassembled WGS sequence"/>
</dbReference>
<evidence type="ECO:0000256" key="6">
    <source>
        <dbReference type="ARBA" id="ARBA00022694"/>
    </source>
</evidence>